<gene>
    <name evidence="1" type="ORF">PHMEG_00016552</name>
</gene>
<dbReference type="Proteomes" id="UP000198211">
    <property type="component" value="Unassembled WGS sequence"/>
</dbReference>
<evidence type="ECO:0000313" key="2">
    <source>
        <dbReference type="Proteomes" id="UP000198211"/>
    </source>
</evidence>
<evidence type="ECO:0000313" key="1">
    <source>
        <dbReference type="EMBL" id="OWZ10581.1"/>
    </source>
</evidence>
<dbReference type="AlphaFoldDB" id="A0A225VYJ5"/>
<comment type="caution">
    <text evidence="1">The sequence shown here is derived from an EMBL/GenBank/DDBJ whole genome shotgun (WGS) entry which is preliminary data.</text>
</comment>
<name>A0A225VYJ5_9STRA</name>
<protein>
    <submittedName>
        <fullName evidence="1">Uncharacterized protein</fullName>
    </submittedName>
</protein>
<keyword evidence="2" id="KW-1185">Reference proteome</keyword>
<sequence length="93" mass="10486">MTITRDMESVTKAVEKGIGAKFGVIFDDWMHGIEHFIAMYGCFKHGDLAPIINDVDVRRNAEDHMATLVAFLSFLPSSQLGRPHRYGAFEEDL</sequence>
<organism evidence="1 2">
    <name type="scientific">Phytophthora megakarya</name>
    <dbReference type="NCBI Taxonomy" id="4795"/>
    <lineage>
        <taxon>Eukaryota</taxon>
        <taxon>Sar</taxon>
        <taxon>Stramenopiles</taxon>
        <taxon>Oomycota</taxon>
        <taxon>Peronosporomycetes</taxon>
        <taxon>Peronosporales</taxon>
        <taxon>Peronosporaceae</taxon>
        <taxon>Phytophthora</taxon>
    </lineage>
</organism>
<dbReference type="EMBL" id="NBNE01002401">
    <property type="protein sequence ID" value="OWZ10581.1"/>
    <property type="molecule type" value="Genomic_DNA"/>
</dbReference>
<accession>A0A225VYJ5</accession>
<proteinExistence type="predicted"/>
<reference evidence="2" key="1">
    <citation type="submission" date="2017-03" db="EMBL/GenBank/DDBJ databases">
        <title>Phytopthora megakarya and P. palmivora, two closely related causual agents of cacao black pod achieved similar genome size and gene model numbers by different mechanisms.</title>
        <authorList>
            <person name="Ali S."/>
            <person name="Shao J."/>
            <person name="Larry D.J."/>
            <person name="Kronmiller B."/>
            <person name="Shen D."/>
            <person name="Strem M.D."/>
            <person name="Melnick R.L."/>
            <person name="Guiltinan M.J."/>
            <person name="Tyler B.M."/>
            <person name="Meinhardt L.W."/>
            <person name="Bailey B.A."/>
        </authorList>
    </citation>
    <scope>NUCLEOTIDE SEQUENCE [LARGE SCALE GENOMIC DNA]</scope>
    <source>
        <strain evidence="2">zdho120</strain>
    </source>
</reference>